<dbReference type="PRINTS" id="PR00260">
    <property type="entry name" value="CHEMTRNSDUCR"/>
</dbReference>
<sequence length="415" mass="46131">MLGVFKAYWAAWLFTLVAVFLTFIEIPYIEVISLIAVSLIWTALAAKFAHESPEETKLSAEIKESLTTSVSSEALLQVITADESLQMIMDDVDNVIEQEVKVVEDELLQVKHLVAEAIETLNNSFSGLHEQTQAEYRLVLSLLENLGGGTQSEDTMSVQKFSVEIKGVLQYLIDLLINASERSTQTVDKIDEMVGQIEAIFILLEDVKGIADQTNLLALNAAIEAARAGEAGRGFAVVADEVRKLSLNSNVLNEQIRKQAEQAKVTVDQVRSIVSETASKDMEQAVSSKNKVGTMLGDLEEMNSGISDKLGDVSGMISEIERSVSDAVRSLQFEDIVRQLVEQVMNHLQNLERFSKEIGDFIAENKAHPAQSEQEYKERVAEFRQTIHQKRQEIESSRMSRVNTGSMDEGDIELF</sequence>
<dbReference type="InterPro" id="IPR004089">
    <property type="entry name" value="MCPsignal_dom"/>
</dbReference>
<comment type="subcellular location">
    <subcellularLocation>
        <location evidence="1">Membrane</location>
    </subcellularLocation>
</comment>
<dbReference type="OrthoDB" id="5573670at2"/>
<dbReference type="PROSITE" id="PS50111">
    <property type="entry name" value="CHEMOTAXIS_TRANSDUC_2"/>
    <property type="match status" value="1"/>
</dbReference>
<organism evidence="8 9">
    <name type="scientific">Thiomicrorhabdus sediminis</name>
    <dbReference type="NCBI Taxonomy" id="2580412"/>
    <lineage>
        <taxon>Bacteria</taxon>
        <taxon>Pseudomonadati</taxon>
        <taxon>Pseudomonadota</taxon>
        <taxon>Gammaproteobacteria</taxon>
        <taxon>Thiotrichales</taxon>
        <taxon>Piscirickettsiaceae</taxon>
        <taxon>Thiomicrorhabdus</taxon>
    </lineage>
</organism>
<evidence type="ECO:0000256" key="3">
    <source>
        <dbReference type="ARBA" id="ARBA00029447"/>
    </source>
</evidence>
<accession>A0A4P9K5V9</accession>
<gene>
    <name evidence="8" type="ORF">FE785_07165</name>
</gene>
<dbReference type="GO" id="GO:0006935">
    <property type="term" value="P:chemotaxis"/>
    <property type="evidence" value="ECO:0007669"/>
    <property type="project" value="InterPro"/>
</dbReference>
<protein>
    <submittedName>
        <fullName evidence="8">Chemotaxis protein</fullName>
    </submittedName>
</protein>
<dbReference type="KEGG" id="thig:FE785_07165"/>
<feature type="domain" description="Methyl-accepting transducer" evidence="7">
    <location>
        <begin position="181"/>
        <end position="335"/>
    </location>
</feature>
<dbReference type="PANTHER" id="PTHR32089">
    <property type="entry name" value="METHYL-ACCEPTING CHEMOTAXIS PROTEIN MCPB"/>
    <property type="match status" value="1"/>
</dbReference>
<comment type="similarity">
    <text evidence="3">Belongs to the methyl-accepting chemotaxis (MCP) protein family.</text>
</comment>
<dbReference type="SMART" id="SM00283">
    <property type="entry name" value="MA"/>
    <property type="match status" value="1"/>
</dbReference>
<dbReference type="EMBL" id="CP040602">
    <property type="protein sequence ID" value="QCU90424.1"/>
    <property type="molecule type" value="Genomic_DNA"/>
</dbReference>
<dbReference type="InterPro" id="IPR004090">
    <property type="entry name" value="Chemotax_Me-accpt_rcpt"/>
</dbReference>
<reference evidence="8 9" key="1">
    <citation type="submission" date="2019-05" db="EMBL/GenBank/DDBJ databases">
        <title>Thiomicrorhabdus sediminis sp. nov, a novel sulfur-oxidizing bacterium isolated from coastal sediment.</title>
        <authorList>
            <person name="Liu X."/>
        </authorList>
    </citation>
    <scope>NUCLEOTIDE SEQUENCE [LARGE SCALE GENOMIC DNA]</scope>
    <source>
        <strain evidence="8 9">G1</strain>
    </source>
</reference>
<evidence type="ECO:0000259" key="7">
    <source>
        <dbReference type="PROSITE" id="PS50111"/>
    </source>
</evidence>
<evidence type="ECO:0000313" key="8">
    <source>
        <dbReference type="EMBL" id="QCU90424.1"/>
    </source>
</evidence>
<feature type="transmembrane region" description="Helical" evidence="6">
    <location>
        <begin position="6"/>
        <end position="24"/>
    </location>
</feature>
<dbReference type="GO" id="GO:0016020">
    <property type="term" value="C:membrane"/>
    <property type="evidence" value="ECO:0007669"/>
    <property type="project" value="UniProtKB-SubCell"/>
</dbReference>
<dbReference type="GO" id="GO:0004888">
    <property type="term" value="F:transmembrane signaling receptor activity"/>
    <property type="evidence" value="ECO:0007669"/>
    <property type="project" value="InterPro"/>
</dbReference>
<name>A0A4P9K5V9_9GAMM</name>
<keyword evidence="9" id="KW-1185">Reference proteome</keyword>
<dbReference type="RefSeq" id="WP_138565099.1">
    <property type="nucleotide sequence ID" value="NZ_CP040602.1"/>
</dbReference>
<evidence type="ECO:0000256" key="6">
    <source>
        <dbReference type="SAM" id="Phobius"/>
    </source>
</evidence>
<evidence type="ECO:0000256" key="1">
    <source>
        <dbReference type="ARBA" id="ARBA00004370"/>
    </source>
</evidence>
<feature type="region of interest" description="Disordered" evidence="5">
    <location>
        <begin position="390"/>
        <end position="415"/>
    </location>
</feature>
<evidence type="ECO:0000313" key="9">
    <source>
        <dbReference type="Proteomes" id="UP000304864"/>
    </source>
</evidence>
<dbReference type="PANTHER" id="PTHR32089:SF112">
    <property type="entry name" value="LYSOZYME-LIKE PROTEIN-RELATED"/>
    <property type="match status" value="1"/>
</dbReference>
<keyword evidence="6" id="KW-0812">Transmembrane</keyword>
<keyword evidence="6" id="KW-0472">Membrane</keyword>
<evidence type="ECO:0000256" key="2">
    <source>
        <dbReference type="ARBA" id="ARBA00023224"/>
    </source>
</evidence>
<dbReference type="SUPFAM" id="SSF58104">
    <property type="entry name" value="Methyl-accepting chemotaxis protein (MCP) signaling domain"/>
    <property type="match status" value="1"/>
</dbReference>
<dbReference type="AlphaFoldDB" id="A0A4P9K5V9"/>
<dbReference type="Gene3D" id="1.10.287.950">
    <property type="entry name" value="Methyl-accepting chemotaxis protein"/>
    <property type="match status" value="1"/>
</dbReference>
<keyword evidence="2 4" id="KW-0807">Transducer</keyword>
<keyword evidence="6" id="KW-1133">Transmembrane helix</keyword>
<dbReference type="Pfam" id="PF00015">
    <property type="entry name" value="MCPsignal"/>
    <property type="match status" value="1"/>
</dbReference>
<proteinExistence type="inferred from homology"/>
<dbReference type="GO" id="GO:0007165">
    <property type="term" value="P:signal transduction"/>
    <property type="evidence" value="ECO:0007669"/>
    <property type="project" value="UniProtKB-KW"/>
</dbReference>
<evidence type="ECO:0000256" key="4">
    <source>
        <dbReference type="PROSITE-ProRule" id="PRU00284"/>
    </source>
</evidence>
<evidence type="ECO:0000256" key="5">
    <source>
        <dbReference type="SAM" id="MobiDB-lite"/>
    </source>
</evidence>
<dbReference type="Proteomes" id="UP000304864">
    <property type="component" value="Chromosome"/>
</dbReference>